<dbReference type="InterPro" id="IPR014756">
    <property type="entry name" value="Ig_E-set"/>
</dbReference>
<dbReference type="CDD" id="cd02851">
    <property type="entry name" value="E_set_GO_C"/>
    <property type="match status" value="1"/>
</dbReference>
<dbReference type="Gene3D" id="2.60.40.10">
    <property type="entry name" value="Immunoglobulins"/>
    <property type="match status" value="1"/>
</dbReference>
<dbReference type="PANTHER" id="PTHR32208">
    <property type="entry name" value="SECRETED PROTEIN-RELATED"/>
    <property type="match status" value="1"/>
</dbReference>
<feature type="region of interest" description="Disordered" evidence="2">
    <location>
        <begin position="605"/>
        <end position="635"/>
    </location>
</feature>
<dbReference type="EMBL" id="JACAZI010000009">
    <property type="protein sequence ID" value="KAF7352877.1"/>
    <property type="molecule type" value="Genomic_DNA"/>
</dbReference>
<evidence type="ECO:0000313" key="7">
    <source>
        <dbReference type="EMBL" id="KAF7352877.1"/>
    </source>
</evidence>
<accession>A0A8H6Y589</accession>
<dbReference type="Gene3D" id="2.130.10.80">
    <property type="entry name" value="Galactose oxidase/kelch, beta-propeller"/>
    <property type="match status" value="1"/>
</dbReference>
<name>A0A8H6Y589_9AGAR</name>
<feature type="domain" description="Glyoxal oxidase N-terminal" evidence="5">
    <location>
        <begin position="66"/>
        <end position="472"/>
    </location>
</feature>
<evidence type="ECO:0000256" key="1">
    <source>
        <dbReference type="ARBA" id="ARBA00022729"/>
    </source>
</evidence>
<keyword evidence="3" id="KW-1133">Transmembrane helix</keyword>
<dbReference type="SUPFAM" id="SSF50965">
    <property type="entry name" value="Galactose oxidase, central domain"/>
    <property type="match status" value="1"/>
</dbReference>
<dbReference type="Proteomes" id="UP000620124">
    <property type="component" value="Unassembled WGS sequence"/>
</dbReference>
<dbReference type="OrthoDB" id="2019572at2759"/>
<keyword evidence="3" id="KW-0812">Transmembrane</keyword>
<feature type="signal peptide" evidence="4">
    <location>
        <begin position="1"/>
        <end position="17"/>
    </location>
</feature>
<evidence type="ECO:0000259" key="5">
    <source>
        <dbReference type="Pfam" id="PF07250"/>
    </source>
</evidence>
<dbReference type="SUPFAM" id="SSF81296">
    <property type="entry name" value="E set domains"/>
    <property type="match status" value="1"/>
</dbReference>
<evidence type="ECO:0000256" key="3">
    <source>
        <dbReference type="SAM" id="Phobius"/>
    </source>
</evidence>
<sequence>MRPLLLVPLFLVPSAFAATAGSFEVVGNTLVSAMMMFLGNDHKVYIIDKAEGNEAKVNGHPAWGSVWDIDTHESAVMDISSNTFCSSGYHVPNGSFVTFGGNGAVGPGAGKPSGGNWDQTYQDFDGGQAIRVLNPCTSADDFTSPQCQWFDDATTLSMQRRRWYSTAESLGDGTIVLIGGFQNGGYILRNVPNNNPHDGAELTYEFHPSNGQTPQEVNFLVKTSGLNAYPLTWLMSSGQMFMQANLSSTLWDYKDNTETALPDMPNGVVRVYPASGATAMLPMTPANNYSQTIIFCGGSDMPEAAWGDFSYPYINTWDYPASKDCQRITPEPADGSAPQYIQDDDMPQGRTMGQFIILPDGKLLVVNGGLNGTAGFSPDGNKITTQNPFGQSFASGPVGTPALYDPEAPAGSRWSSAGFATSNITRLYHSSAILLPDASVFIAGSNPNLDVNISDSIPYPTEYRAEKFYPPYFSASTRPAPSGVPSKLTYGGDPFDITIPASSYSGSSNGAANSTIVSVVRGGWTTHAMNMGQRYMQLRNTYTVNKDGSIVLHVAQMEPNPNLFQPGPALLFVVVNGIPSNGTYVIIGSGAVEAQPTAAAGKLPDNILQSDANGSAGSSSTGNGNGGGDSPSTSSGSSSHIALYAGIAGGVAVIALLVLGVSICLARRRRARIRSGIAASKAAQLVAPVAPYRKVDSINDSQVFLNQEHNDERPWSKPDASAWRSSNQSFDTYHDAMTPVSAHPPAHYSDAPAGGNYDYQHQQHYSQQSQY</sequence>
<protein>
    <submittedName>
        <fullName evidence="7">Putative copper radical oxidase variant A</fullName>
    </submittedName>
</protein>
<dbReference type="AlphaFoldDB" id="A0A8H6Y589"/>
<dbReference type="InterPro" id="IPR015202">
    <property type="entry name" value="GO-like_E_set"/>
</dbReference>
<keyword evidence="3" id="KW-0472">Membrane</keyword>
<dbReference type="PANTHER" id="PTHR32208:SF21">
    <property type="entry name" value="LOW QUALITY PROTEIN: ALDEHYDE OXIDASE GLOX-LIKE"/>
    <property type="match status" value="1"/>
</dbReference>
<gene>
    <name evidence="7" type="ORF">MVEN_01254900</name>
</gene>
<comment type="caution">
    <text evidence="7">The sequence shown here is derived from an EMBL/GenBank/DDBJ whole genome shotgun (WGS) entry which is preliminary data.</text>
</comment>
<feature type="domain" description="Galactose oxidase-like Early set" evidence="6">
    <location>
        <begin position="478"/>
        <end position="586"/>
    </location>
</feature>
<dbReference type="Pfam" id="PF09118">
    <property type="entry name" value="GO-like_E_set"/>
    <property type="match status" value="1"/>
</dbReference>
<proteinExistence type="predicted"/>
<dbReference type="InterPro" id="IPR013783">
    <property type="entry name" value="Ig-like_fold"/>
</dbReference>
<feature type="region of interest" description="Disordered" evidence="2">
    <location>
        <begin position="734"/>
        <end position="771"/>
    </location>
</feature>
<evidence type="ECO:0000313" key="8">
    <source>
        <dbReference type="Proteomes" id="UP000620124"/>
    </source>
</evidence>
<evidence type="ECO:0000256" key="2">
    <source>
        <dbReference type="SAM" id="MobiDB-lite"/>
    </source>
</evidence>
<feature type="compositionally biased region" description="Low complexity" evidence="2">
    <location>
        <begin position="759"/>
        <end position="771"/>
    </location>
</feature>
<dbReference type="InterPro" id="IPR037293">
    <property type="entry name" value="Gal_Oxidase_central_sf"/>
</dbReference>
<feature type="chain" id="PRO_5034841429" evidence="4">
    <location>
        <begin position="18"/>
        <end position="771"/>
    </location>
</feature>
<keyword evidence="1 4" id="KW-0732">Signal</keyword>
<evidence type="ECO:0000256" key="4">
    <source>
        <dbReference type="SAM" id="SignalP"/>
    </source>
</evidence>
<dbReference type="InterPro" id="IPR009880">
    <property type="entry name" value="Glyoxal_oxidase_N"/>
</dbReference>
<feature type="compositionally biased region" description="Low complexity" evidence="2">
    <location>
        <begin position="610"/>
        <end position="622"/>
    </location>
</feature>
<dbReference type="Pfam" id="PF07250">
    <property type="entry name" value="Glyoxal_oxid_N"/>
    <property type="match status" value="1"/>
</dbReference>
<reference evidence="7" key="1">
    <citation type="submission" date="2020-05" db="EMBL/GenBank/DDBJ databases">
        <title>Mycena genomes resolve the evolution of fungal bioluminescence.</title>
        <authorList>
            <person name="Tsai I.J."/>
        </authorList>
    </citation>
    <scope>NUCLEOTIDE SEQUENCE</scope>
    <source>
        <strain evidence="7">CCC161011</strain>
    </source>
</reference>
<dbReference type="InterPro" id="IPR011043">
    <property type="entry name" value="Gal_Oxase/kelch_b-propeller"/>
</dbReference>
<feature type="transmembrane region" description="Helical" evidence="3">
    <location>
        <begin position="641"/>
        <end position="666"/>
    </location>
</feature>
<keyword evidence="8" id="KW-1185">Reference proteome</keyword>
<organism evidence="7 8">
    <name type="scientific">Mycena venus</name>
    <dbReference type="NCBI Taxonomy" id="2733690"/>
    <lineage>
        <taxon>Eukaryota</taxon>
        <taxon>Fungi</taxon>
        <taxon>Dikarya</taxon>
        <taxon>Basidiomycota</taxon>
        <taxon>Agaricomycotina</taxon>
        <taxon>Agaricomycetes</taxon>
        <taxon>Agaricomycetidae</taxon>
        <taxon>Agaricales</taxon>
        <taxon>Marasmiineae</taxon>
        <taxon>Mycenaceae</taxon>
        <taxon>Mycena</taxon>
    </lineage>
</organism>
<evidence type="ECO:0000259" key="6">
    <source>
        <dbReference type="Pfam" id="PF09118"/>
    </source>
</evidence>